<dbReference type="HAMAP" id="MF_03228">
    <property type="entry name" value="But_CoA_trans"/>
    <property type="match status" value="1"/>
</dbReference>
<organism evidence="6 7">
    <name type="scientific">Desulfopila aestuarii DSM 18488</name>
    <dbReference type="NCBI Taxonomy" id="1121416"/>
    <lineage>
        <taxon>Bacteria</taxon>
        <taxon>Pseudomonadati</taxon>
        <taxon>Thermodesulfobacteriota</taxon>
        <taxon>Desulfobulbia</taxon>
        <taxon>Desulfobulbales</taxon>
        <taxon>Desulfocapsaceae</taxon>
        <taxon>Desulfopila</taxon>
    </lineage>
</organism>
<dbReference type="GO" id="GO:0006083">
    <property type="term" value="P:acetate metabolic process"/>
    <property type="evidence" value="ECO:0007669"/>
    <property type="project" value="InterPro"/>
</dbReference>
<evidence type="ECO:0000259" key="5">
    <source>
        <dbReference type="Pfam" id="PF13336"/>
    </source>
</evidence>
<dbReference type="InterPro" id="IPR038460">
    <property type="entry name" value="AcetylCoA_hyd_C_sf"/>
</dbReference>
<keyword evidence="3" id="KW-0443">Lipid metabolism</keyword>
<dbReference type="EC" id="2.8.3.-" evidence="3"/>
<comment type="similarity">
    <text evidence="1 3">Belongs to the acetyl-CoA hydrolase/transferase family.</text>
</comment>
<name>A0A1M7Y3I7_9BACT</name>
<dbReference type="STRING" id="1121416.SAMN02745220_01499"/>
<feature type="domain" description="Acetyl-CoA hydrolase/transferase N-terminal" evidence="4">
    <location>
        <begin position="5"/>
        <end position="184"/>
    </location>
</feature>
<dbReference type="GO" id="GO:0008775">
    <property type="term" value="F:acetate CoA-transferase activity"/>
    <property type="evidence" value="ECO:0007669"/>
    <property type="project" value="InterPro"/>
</dbReference>
<dbReference type="Pfam" id="PF02550">
    <property type="entry name" value="AcetylCoA_hydro"/>
    <property type="match status" value="1"/>
</dbReference>
<reference evidence="6 7" key="1">
    <citation type="submission" date="2016-12" db="EMBL/GenBank/DDBJ databases">
        <authorList>
            <person name="Song W.-J."/>
            <person name="Kurnit D.M."/>
        </authorList>
    </citation>
    <scope>NUCLEOTIDE SEQUENCE [LARGE SCALE GENOMIC DNA]</scope>
    <source>
        <strain evidence="6 7">DSM 18488</strain>
    </source>
</reference>
<dbReference type="GO" id="GO:0006084">
    <property type="term" value="P:acetyl-CoA metabolic process"/>
    <property type="evidence" value="ECO:0007669"/>
    <property type="project" value="UniProtKB-UniRule"/>
</dbReference>
<dbReference type="SUPFAM" id="SSF100950">
    <property type="entry name" value="NagB/RpiA/CoA transferase-like"/>
    <property type="match status" value="2"/>
</dbReference>
<evidence type="ECO:0000313" key="7">
    <source>
        <dbReference type="Proteomes" id="UP000184603"/>
    </source>
</evidence>
<dbReference type="GO" id="GO:0019605">
    <property type="term" value="P:butyrate metabolic process"/>
    <property type="evidence" value="ECO:0007669"/>
    <property type="project" value="UniProtKB-UniRule"/>
</dbReference>
<keyword evidence="3" id="KW-0963">Cytoplasm</keyword>
<proteinExistence type="inferred from homology"/>
<feature type="binding site" evidence="3">
    <location>
        <position position="342"/>
    </location>
    <ligand>
        <name>CoA</name>
        <dbReference type="ChEBI" id="CHEBI:57287"/>
    </ligand>
</feature>
<dbReference type="RefSeq" id="WP_073612825.1">
    <property type="nucleotide sequence ID" value="NZ_FRFE01000005.1"/>
</dbReference>
<dbReference type="PANTHER" id="PTHR21432">
    <property type="entry name" value="ACETYL-COA HYDROLASE-RELATED"/>
    <property type="match status" value="1"/>
</dbReference>
<keyword evidence="7" id="KW-1185">Reference proteome</keyword>
<dbReference type="Gene3D" id="3.40.1080.10">
    <property type="entry name" value="Glutaconate Coenzyme A-transferase"/>
    <property type="match status" value="1"/>
</dbReference>
<feature type="binding site" evidence="3">
    <location>
        <begin position="219"/>
        <end position="223"/>
    </location>
    <ligand>
        <name>CoA</name>
        <dbReference type="ChEBI" id="CHEBI:57287"/>
    </ligand>
</feature>
<dbReference type="Proteomes" id="UP000184603">
    <property type="component" value="Unassembled WGS sequence"/>
</dbReference>
<gene>
    <name evidence="6" type="ORF">SAMN02745220_01499</name>
</gene>
<evidence type="ECO:0000259" key="4">
    <source>
        <dbReference type="Pfam" id="PF02550"/>
    </source>
</evidence>
<evidence type="ECO:0000256" key="3">
    <source>
        <dbReference type="HAMAP-Rule" id="MF_03228"/>
    </source>
</evidence>
<dbReference type="UniPathway" id="UPA00863"/>
<feature type="active site" description="5-glutamyl coenzyme A thioester intermediate" evidence="3">
    <location>
        <position position="244"/>
    </location>
</feature>
<comment type="pathway">
    <text evidence="3">Lipid metabolism; butanoate metabolism.</text>
</comment>
<evidence type="ECO:0000256" key="1">
    <source>
        <dbReference type="ARBA" id="ARBA00009632"/>
    </source>
</evidence>
<evidence type="ECO:0000313" key="6">
    <source>
        <dbReference type="EMBL" id="SHO46444.1"/>
    </source>
</evidence>
<protein>
    <recommendedName>
        <fullName evidence="3">Probable butyrate:acetyl-CoA coenzyme A-transferase</fullName>
        <shortName evidence="3">Butyrate CoA-transferase</shortName>
        <ecNumber evidence="3">2.8.3.-</ecNumber>
    </recommendedName>
</protein>
<accession>A0A1M7Y3I7</accession>
<dbReference type="PANTHER" id="PTHR21432:SF20">
    <property type="entry name" value="ACETYL-COA HYDROLASE"/>
    <property type="match status" value="1"/>
</dbReference>
<dbReference type="Pfam" id="PF13336">
    <property type="entry name" value="AcetylCoA_hyd_C"/>
    <property type="match status" value="1"/>
</dbReference>
<dbReference type="InterPro" id="IPR046433">
    <property type="entry name" value="ActCoA_hydro"/>
</dbReference>
<comment type="function">
    <text evidence="3">Coenzyme A-transferase that converts butyrate to butyryl-CoA.</text>
</comment>
<dbReference type="Gene3D" id="3.30.750.70">
    <property type="entry name" value="4-hydroxybutyrate coenzyme like domains"/>
    <property type="match status" value="1"/>
</dbReference>
<sequence>MDYDRAYNSRLMTASDAVDLIKSGNWVDYGCFLATPITLDRELAKRAGQIEDVKVRSLGFPGLAAVAKADPEGRSFRYNSWHFTGADRKLHDQKVCNYIPLLYHEGPGYYEKHDITTDVMLLRTTPMDHKGFFNFGVSNSFTRAQISAAKQVIIEINENMPYCYGGNEEQIHISEVDAIVESNHEEMFCLPEPAISDIDQQIAEIVVSQIENGSCLQLGIGAMPNAIGKLIASSNLRDLGVHTEMLCDSFVDIYEAGCISNRGKKQDVGKFVYTFALGSKKLYDFIDHNPSCSSYPVDYTNHLNNIAANDKAIAINNALEIDLFGQVSSESSGTRHISGTGGQLDYTYGCYHSRGGKALICLSSSVVDRDGTRKSRIRPFLEPGTITTLPRVMVNYVVTEYGMINLKGKSTWERAKALISIAHPEFRDELMEHAKRMNIHM</sequence>
<keyword evidence="3" id="KW-0276">Fatty acid metabolism</keyword>
<dbReference type="Gene3D" id="3.40.1080.20">
    <property type="entry name" value="Acetyl-CoA hydrolase/transferase C-terminal domain"/>
    <property type="match status" value="1"/>
</dbReference>
<dbReference type="InterPro" id="IPR023990">
    <property type="entry name" value="Butryl-CoA_acetate_CoA_Tfrase"/>
</dbReference>
<dbReference type="InterPro" id="IPR037171">
    <property type="entry name" value="NagB/RpiA_transferase-like"/>
</dbReference>
<keyword evidence="2 3" id="KW-0808">Transferase</keyword>
<evidence type="ECO:0000256" key="2">
    <source>
        <dbReference type="ARBA" id="ARBA00022679"/>
    </source>
</evidence>
<comment type="catalytic activity">
    <reaction evidence="3">
        <text>butanoate + acetyl-CoA = butanoyl-CoA + acetate</text>
        <dbReference type="Rhea" id="RHEA:30071"/>
        <dbReference type="ChEBI" id="CHEBI:17968"/>
        <dbReference type="ChEBI" id="CHEBI:30089"/>
        <dbReference type="ChEBI" id="CHEBI:57288"/>
        <dbReference type="ChEBI" id="CHEBI:57371"/>
    </reaction>
</comment>
<dbReference type="InterPro" id="IPR026888">
    <property type="entry name" value="AcetylCoA_hyd_C"/>
</dbReference>
<feature type="domain" description="Acetyl-CoA hydrolase/transferase C-terminal" evidence="5">
    <location>
        <begin position="278"/>
        <end position="434"/>
    </location>
</feature>
<dbReference type="GO" id="GO:0005737">
    <property type="term" value="C:cytoplasm"/>
    <property type="evidence" value="ECO:0007669"/>
    <property type="project" value="UniProtKB-SubCell"/>
</dbReference>
<dbReference type="EMBL" id="FRFE01000005">
    <property type="protein sequence ID" value="SHO46444.1"/>
    <property type="molecule type" value="Genomic_DNA"/>
</dbReference>
<dbReference type="InterPro" id="IPR003702">
    <property type="entry name" value="ActCoA_hydro_N"/>
</dbReference>
<feature type="binding site" evidence="3">
    <location>
        <position position="319"/>
    </location>
    <ligand>
        <name>CoA</name>
        <dbReference type="ChEBI" id="CHEBI:57287"/>
    </ligand>
</feature>
<comment type="subcellular location">
    <subcellularLocation>
        <location evidence="3">Cytoplasm</location>
    </subcellularLocation>
</comment>
<dbReference type="AlphaFoldDB" id="A0A1M7Y3I7"/>